<dbReference type="Pfam" id="PF02782">
    <property type="entry name" value="FGGY_C"/>
    <property type="match status" value="1"/>
</dbReference>
<evidence type="ECO:0000256" key="2">
    <source>
        <dbReference type="ARBA" id="ARBA00022629"/>
    </source>
</evidence>
<dbReference type="HAMAP" id="MF_02220">
    <property type="entry name" value="XylB"/>
    <property type="match status" value="1"/>
</dbReference>
<feature type="site" description="Important for activity" evidence="8">
    <location>
        <position position="8"/>
    </location>
</feature>
<evidence type="ECO:0000256" key="5">
    <source>
        <dbReference type="ARBA" id="ARBA00022777"/>
    </source>
</evidence>
<dbReference type="EC" id="2.7.1.17" evidence="8 10"/>
<evidence type="ECO:0000259" key="12">
    <source>
        <dbReference type="Pfam" id="PF02782"/>
    </source>
</evidence>
<feature type="binding site" evidence="8">
    <location>
        <begin position="79"/>
        <end position="80"/>
    </location>
    <ligand>
        <name>substrate</name>
    </ligand>
</feature>
<evidence type="ECO:0000313" key="13">
    <source>
        <dbReference type="EMBL" id="KYG34377.1"/>
    </source>
</evidence>
<protein>
    <recommendedName>
        <fullName evidence="8 10">Xylulose kinase</fullName>
        <shortName evidence="8 10">Xylulokinase</shortName>
        <ecNumber evidence="8 10">2.7.1.17</ecNumber>
    </recommendedName>
</protein>
<evidence type="ECO:0000256" key="1">
    <source>
        <dbReference type="ARBA" id="ARBA00009156"/>
    </source>
</evidence>
<dbReference type="AlphaFoldDB" id="A0A161PLA7"/>
<dbReference type="PANTHER" id="PTHR43095">
    <property type="entry name" value="SUGAR KINASE"/>
    <property type="match status" value="1"/>
</dbReference>
<keyword evidence="6 8" id="KW-0067">ATP-binding</keyword>
<organism evidence="13 14">
    <name type="scientific">Alkalihalobacillus trypoxylicola</name>
    <dbReference type="NCBI Taxonomy" id="519424"/>
    <lineage>
        <taxon>Bacteria</taxon>
        <taxon>Bacillati</taxon>
        <taxon>Bacillota</taxon>
        <taxon>Bacilli</taxon>
        <taxon>Bacillales</taxon>
        <taxon>Bacillaceae</taxon>
        <taxon>Alkalihalobacillus</taxon>
    </lineage>
</organism>
<name>A0A161PLA7_9BACI</name>
<dbReference type="GO" id="GO:0004856">
    <property type="term" value="F:D-xylulokinase activity"/>
    <property type="evidence" value="ECO:0007669"/>
    <property type="project" value="UniProtKB-UniRule"/>
</dbReference>
<dbReference type="InterPro" id="IPR018483">
    <property type="entry name" value="Carb_kinase_FGGY_CS"/>
</dbReference>
<comment type="caution">
    <text evidence="13">The sequence shown here is derived from an EMBL/GenBank/DDBJ whole genome shotgun (WGS) entry which is preliminary data.</text>
</comment>
<evidence type="ECO:0000256" key="8">
    <source>
        <dbReference type="HAMAP-Rule" id="MF_02220"/>
    </source>
</evidence>
<evidence type="ECO:0000256" key="3">
    <source>
        <dbReference type="ARBA" id="ARBA00022679"/>
    </source>
</evidence>
<keyword evidence="2 8" id="KW-0859">Xylose metabolism</keyword>
<feature type="active site" description="Proton acceptor" evidence="8">
    <location>
        <position position="237"/>
    </location>
</feature>
<dbReference type="PIRSF" id="PIRSF000538">
    <property type="entry name" value="GlpK"/>
    <property type="match status" value="1"/>
</dbReference>
<evidence type="ECO:0000313" key="14">
    <source>
        <dbReference type="Proteomes" id="UP000075806"/>
    </source>
</evidence>
<evidence type="ECO:0000256" key="4">
    <source>
        <dbReference type="ARBA" id="ARBA00022741"/>
    </source>
</evidence>
<dbReference type="GO" id="GO:0005524">
    <property type="term" value="F:ATP binding"/>
    <property type="evidence" value="ECO:0007669"/>
    <property type="project" value="UniProtKB-UniRule"/>
</dbReference>
<dbReference type="PROSITE" id="PS00445">
    <property type="entry name" value="FGGY_KINASES_2"/>
    <property type="match status" value="1"/>
</dbReference>
<dbReference type="Pfam" id="PF00370">
    <property type="entry name" value="FGGY_N"/>
    <property type="match status" value="1"/>
</dbReference>
<accession>A0A161PLA7</accession>
<evidence type="ECO:0000259" key="11">
    <source>
        <dbReference type="Pfam" id="PF00370"/>
    </source>
</evidence>
<dbReference type="PANTHER" id="PTHR43095:SF5">
    <property type="entry name" value="XYLULOSE KINASE"/>
    <property type="match status" value="1"/>
</dbReference>
<keyword evidence="7 8" id="KW-0119">Carbohydrate metabolism</keyword>
<dbReference type="GO" id="GO:0042732">
    <property type="term" value="P:D-xylose metabolic process"/>
    <property type="evidence" value="ECO:0007669"/>
    <property type="project" value="UniProtKB-KW"/>
</dbReference>
<dbReference type="InterPro" id="IPR006000">
    <property type="entry name" value="Xylulokinase"/>
</dbReference>
<dbReference type="PROSITE" id="PS00933">
    <property type="entry name" value="FGGY_KINASES_1"/>
    <property type="match status" value="1"/>
</dbReference>
<comment type="function">
    <text evidence="8">Catalyzes the phosphorylation of D-xylulose to D-xylulose 5-phosphate.</text>
</comment>
<dbReference type="NCBIfam" id="TIGR01312">
    <property type="entry name" value="XylB"/>
    <property type="match status" value="1"/>
</dbReference>
<evidence type="ECO:0000256" key="10">
    <source>
        <dbReference type="RuleBase" id="RU364073"/>
    </source>
</evidence>
<dbReference type="Proteomes" id="UP000075806">
    <property type="component" value="Unassembled WGS sequence"/>
</dbReference>
<keyword evidence="5 8" id="KW-0418">Kinase</keyword>
<evidence type="ECO:0000256" key="7">
    <source>
        <dbReference type="ARBA" id="ARBA00023277"/>
    </source>
</evidence>
<evidence type="ECO:0000256" key="9">
    <source>
        <dbReference type="RuleBase" id="RU003733"/>
    </source>
</evidence>
<feature type="domain" description="Carbohydrate kinase FGGY C-terminal" evidence="12">
    <location>
        <begin position="254"/>
        <end position="439"/>
    </location>
</feature>
<comment type="catalytic activity">
    <reaction evidence="8 10">
        <text>D-xylulose + ATP = D-xylulose 5-phosphate + ADP + H(+)</text>
        <dbReference type="Rhea" id="RHEA:10964"/>
        <dbReference type="ChEBI" id="CHEBI:15378"/>
        <dbReference type="ChEBI" id="CHEBI:17140"/>
        <dbReference type="ChEBI" id="CHEBI:30616"/>
        <dbReference type="ChEBI" id="CHEBI:57737"/>
        <dbReference type="ChEBI" id="CHEBI:456216"/>
        <dbReference type="EC" id="2.7.1.17"/>
    </reaction>
</comment>
<dbReference type="STRING" id="519424.AZF04_14395"/>
<reference evidence="13" key="1">
    <citation type="submission" date="2016-02" db="EMBL/GenBank/DDBJ databases">
        <title>Genome sequence of Bacillus trypoxylicola KCTC 13244(T).</title>
        <authorList>
            <person name="Jeong H."/>
            <person name="Park S.-H."/>
            <person name="Choi S.-K."/>
        </authorList>
    </citation>
    <scope>NUCLEOTIDE SEQUENCE [LARGE SCALE GENOMIC DNA]</scope>
    <source>
        <strain evidence="13">KCTC 13244</strain>
    </source>
</reference>
<comment type="similarity">
    <text evidence="1 8 9">Belongs to the FGGY kinase family.</text>
</comment>
<proteinExistence type="inferred from homology"/>
<dbReference type="InterPro" id="IPR018484">
    <property type="entry name" value="FGGY_N"/>
</dbReference>
<dbReference type="Gene3D" id="3.30.420.40">
    <property type="match status" value="2"/>
</dbReference>
<dbReference type="InterPro" id="IPR018485">
    <property type="entry name" value="FGGY_C"/>
</dbReference>
<keyword evidence="4 8" id="KW-0547">Nucleotide-binding</keyword>
<dbReference type="SUPFAM" id="SSF53067">
    <property type="entry name" value="Actin-like ATPase domain"/>
    <property type="match status" value="2"/>
</dbReference>
<dbReference type="InterPro" id="IPR043129">
    <property type="entry name" value="ATPase_NBD"/>
</dbReference>
<gene>
    <name evidence="8 10" type="primary">xylB</name>
    <name evidence="13" type="ORF">AZF04_14395</name>
</gene>
<dbReference type="InterPro" id="IPR000577">
    <property type="entry name" value="Carb_kinase_FGGY"/>
</dbReference>
<dbReference type="OrthoDB" id="9805576at2"/>
<dbReference type="GO" id="GO:0005998">
    <property type="term" value="P:xylulose catabolic process"/>
    <property type="evidence" value="ECO:0007669"/>
    <property type="project" value="UniProtKB-UniRule"/>
</dbReference>
<dbReference type="RefSeq" id="WP_061947544.1">
    <property type="nucleotide sequence ID" value="NZ_LTAO01000002.1"/>
</dbReference>
<evidence type="ECO:0000256" key="6">
    <source>
        <dbReference type="ARBA" id="ARBA00022840"/>
    </source>
</evidence>
<dbReference type="CDD" id="cd07808">
    <property type="entry name" value="ASKHA_NBD_FGGY_EcXK-like"/>
    <property type="match status" value="1"/>
</dbReference>
<keyword evidence="14" id="KW-1185">Reference proteome</keyword>
<keyword evidence="3 8" id="KW-0808">Transferase</keyword>
<feature type="domain" description="Carbohydrate kinase FGGY N-terminal" evidence="11">
    <location>
        <begin position="4"/>
        <end position="244"/>
    </location>
</feature>
<sequence length="495" mass="54477">MKHVLGIDLGTSAVKVVAVNKAGEVVQQASRPFDLYQEKSGYSEQNPEQWVEQTIAAIHEIQGVLGKDSIEGLSFSGQMHGLVLLDANNEPLRHAILWNDTRTTEECRQIERALGDRLIEIAKNKALEGFTLPKLLWVKNHEPHLYEKAVRFVLPKDYVRYRLTGQLQCEYSDAAGTLLLNVRDKSWSKEIADAVEVSLSLCPPLVESGDCVGNILPEMAELTGLATETKVFAGGADNACGALGAGIIENGKSMCSIGTSGVLLSYHNEEKRDFKGLLHDFNHAEKDSWYSMGVTLAAGDSLSWFKNQFAENYSFDELLLDASQLDAGANGLLFTPYIMGERTPYADANIRGSFIGISSTHGRAHFARAVVEGITYSLKDSLTLMMDNGMEINEIVSIGGGAKSEWWLQLQADIFQKRVVRLKSEQGPALGAAMLAAVGAGWFSSLQECAKAFVAIEKAYEPNEEVAAVHEKVYELYRMIYDSTQKINDELKALR</sequence>
<dbReference type="InterPro" id="IPR050406">
    <property type="entry name" value="FGGY_Carb_Kinase"/>
</dbReference>
<dbReference type="EMBL" id="LTAO01000002">
    <property type="protein sequence ID" value="KYG34377.1"/>
    <property type="molecule type" value="Genomic_DNA"/>
</dbReference>